<dbReference type="GO" id="GO:0006635">
    <property type="term" value="P:fatty acid beta-oxidation"/>
    <property type="evidence" value="ECO:0007669"/>
    <property type="project" value="TreeGrafter"/>
</dbReference>
<dbReference type="Gene3D" id="3.30.559.10">
    <property type="entry name" value="Chloramphenicol acetyltransferase-like domain"/>
    <property type="match status" value="1"/>
</dbReference>
<dbReference type="EMBL" id="NEVH01000250">
    <property type="protein sequence ID" value="PNF43912.1"/>
    <property type="molecule type" value="Genomic_DNA"/>
</dbReference>
<comment type="similarity">
    <text evidence="1 5">Belongs to the carnitine/choline acetyltransferase family.</text>
</comment>
<evidence type="ECO:0000313" key="8">
    <source>
        <dbReference type="Proteomes" id="UP000235965"/>
    </source>
</evidence>
<evidence type="ECO:0000313" key="7">
    <source>
        <dbReference type="EMBL" id="PNF43912.1"/>
    </source>
</evidence>
<dbReference type="Pfam" id="PF00755">
    <property type="entry name" value="Carn_acyltransf"/>
    <property type="match status" value="1"/>
</dbReference>
<dbReference type="PROSITE" id="PS00440">
    <property type="entry name" value="ACYLTRANSF_C_2"/>
    <property type="match status" value="1"/>
</dbReference>
<name>A0A2J7RSV8_9NEOP</name>
<dbReference type="FunCoup" id="A0A2J7RSV8">
    <property type="interactions" value="1205"/>
</dbReference>
<protein>
    <submittedName>
        <fullName evidence="7">Carnitine O-palmitoyltransferase 2, mitochondrial</fullName>
    </submittedName>
</protein>
<evidence type="ECO:0000256" key="4">
    <source>
        <dbReference type="PIRSR" id="PIRSR600542-1"/>
    </source>
</evidence>
<dbReference type="AlphaFoldDB" id="A0A2J7RSV8"/>
<dbReference type="GO" id="GO:0005739">
    <property type="term" value="C:mitochondrion"/>
    <property type="evidence" value="ECO:0007669"/>
    <property type="project" value="TreeGrafter"/>
</dbReference>
<keyword evidence="2 5" id="KW-0808">Transferase</keyword>
<keyword evidence="8" id="KW-1185">Reference proteome</keyword>
<sequence>MRVLSCKIFFNQGNLKHVQPSVVVCQKRSRSNKDDDYQYLQRSKVPTLHFQASLPRLPIPELQKTCDRYLAAQRPLLSAQDYAKTEAIVSEFKKGEGFSLQKQLKDWDEKNKHTSYISELWFDKYLSDRVPLPINYNPQIVFVNEKKPGYGTQLIRATNMLISSLRFMKSIRAEILEPEVFHLNPKKSDTKLFRTVTRLLPSSLSWYGAYLFGAFPLDMSQYGSLFNTTRIPKINKDSLFQNEYAKHMVVMKGGNFYVFDVFDKDGNILQPADLLACLKYILDDTTPPAEHPIGVLTTENRNTWAKARQHLENIGNVDVLSLIDSGIFTLCFDDVEIAGDLYFLLRHFLHSDGQNRWFDKSFSMLITKDGYAALNFEHSWGDGVAILRYFQDMLKDSSENPRIHPDTKPSNCRPESLVRKLEFKLDDKAKDYVSQGKKNYEAFCNSLHITYIEILNHGRKDCRNFKVSPDSLMQLAFQVAFHKQVGKFVATYESSSTAAFKHGRTETLRPCTMATKTFCEAVNRSNRPSNSELAAMIKKCSEVHVTLTKEAAMGQGFDRHLFGLRRLAEQGGGKLPAIFQDPAYAAINHNILSTSTLSSPSVRAGGFGPVVKDGFGLAYSIWDESLGAVVASYPPARDGPGYIDCLRAAFDDIFEILKSSNT</sequence>
<dbReference type="GO" id="GO:0004095">
    <property type="term" value="F:carnitine O-palmitoyltransferase activity"/>
    <property type="evidence" value="ECO:0007669"/>
    <property type="project" value="TreeGrafter"/>
</dbReference>
<evidence type="ECO:0000256" key="5">
    <source>
        <dbReference type="RuleBase" id="RU003801"/>
    </source>
</evidence>
<evidence type="ECO:0000256" key="3">
    <source>
        <dbReference type="ARBA" id="ARBA00023315"/>
    </source>
</evidence>
<evidence type="ECO:0000256" key="2">
    <source>
        <dbReference type="ARBA" id="ARBA00022679"/>
    </source>
</evidence>
<dbReference type="EMBL" id="NEVH01000250">
    <property type="protein sequence ID" value="PNF43914.1"/>
    <property type="molecule type" value="Genomic_DNA"/>
</dbReference>
<dbReference type="OrthoDB" id="240216at2759"/>
<reference evidence="7 8" key="1">
    <citation type="submission" date="2017-12" db="EMBL/GenBank/DDBJ databases">
        <title>Hemimetabolous genomes reveal molecular basis of termite eusociality.</title>
        <authorList>
            <person name="Harrison M.C."/>
            <person name="Jongepier E."/>
            <person name="Robertson H.M."/>
            <person name="Arning N."/>
            <person name="Bitard-Feildel T."/>
            <person name="Chao H."/>
            <person name="Childers C.P."/>
            <person name="Dinh H."/>
            <person name="Doddapaneni H."/>
            <person name="Dugan S."/>
            <person name="Gowin J."/>
            <person name="Greiner C."/>
            <person name="Han Y."/>
            <person name="Hu H."/>
            <person name="Hughes D.S.T."/>
            <person name="Huylmans A.-K."/>
            <person name="Kemena C."/>
            <person name="Kremer L.P.M."/>
            <person name="Lee S.L."/>
            <person name="Lopez-Ezquerra A."/>
            <person name="Mallet L."/>
            <person name="Monroy-Kuhn J.M."/>
            <person name="Moser A."/>
            <person name="Murali S.C."/>
            <person name="Muzny D.M."/>
            <person name="Otani S."/>
            <person name="Piulachs M.-D."/>
            <person name="Poelchau M."/>
            <person name="Qu J."/>
            <person name="Schaub F."/>
            <person name="Wada-Katsumata A."/>
            <person name="Worley K.C."/>
            <person name="Xie Q."/>
            <person name="Ylla G."/>
            <person name="Poulsen M."/>
            <person name="Gibbs R.A."/>
            <person name="Schal C."/>
            <person name="Richards S."/>
            <person name="Belles X."/>
            <person name="Korb J."/>
            <person name="Bornberg-Bauer E."/>
        </authorList>
    </citation>
    <scope>NUCLEOTIDE SEQUENCE [LARGE SCALE GENOMIC DNA]</scope>
    <source>
        <tissue evidence="7">Whole body</tissue>
    </source>
</reference>
<dbReference type="Proteomes" id="UP000235965">
    <property type="component" value="Unassembled WGS sequence"/>
</dbReference>
<dbReference type="InParanoid" id="A0A2J7RSV8"/>
<feature type="active site" description="Proton acceptor" evidence="4">
    <location>
        <position position="378"/>
    </location>
</feature>
<dbReference type="SUPFAM" id="SSF52777">
    <property type="entry name" value="CoA-dependent acyltransferases"/>
    <property type="match status" value="2"/>
</dbReference>
<dbReference type="PANTHER" id="PTHR22589">
    <property type="entry name" value="CARNITINE O-ACYLTRANSFERASE"/>
    <property type="match status" value="1"/>
</dbReference>
<evidence type="ECO:0000259" key="6">
    <source>
        <dbReference type="Pfam" id="PF00755"/>
    </source>
</evidence>
<dbReference type="InterPro" id="IPR039551">
    <property type="entry name" value="Cho/carn_acyl_trans"/>
</dbReference>
<keyword evidence="3 5" id="KW-0012">Acyltransferase</keyword>
<comment type="caution">
    <text evidence="7">The sequence shown here is derived from an EMBL/GenBank/DDBJ whole genome shotgun (WGS) entry which is preliminary data.</text>
</comment>
<dbReference type="PANTHER" id="PTHR22589:SF16">
    <property type="entry name" value="CARNITINE O-PALMITOYLTRANSFERASE 2, MITOCHONDRIAL"/>
    <property type="match status" value="1"/>
</dbReference>
<dbReference type="EMBL" id="NEVH01000250">
    <property type="protein sequence ID" value="PNF43915.1"/>
    <property type="molecule type" value="Genomic_DNA"/>
</dbReference>
<organism evidence="7 8">
    <name type="scientific">Cryptotermes secundus</name>
    <dbReference type="NCBI Taxonomy" id="105785"/>
    <lineage>
        <taxon>Eukaryota</taxon>
        <taxon>Metazoa</taxon>
        <taxon>Ecdysozoa</taxon>
        <taxon>Arthropoda</taxon>
        <taxon>Hexapoda</taxon>
        <taxon>Insecta</taxon>
        <taxon>Pterygota</taxon>
        <taxon>Neoptera</taxon>
        <taxon>Polyneoptera</taxon>
        <taxon>Dictyoptera</taxon>
        <taxon>Blattodea</taxon>
        <taxon>Blattoidea</taxon>
        <taxon>Termitoidae</taxon>
        <taxon>Kalotermitidae</taxon>
        <taxon>Cryptotermitinae</taxon>
        <taxon>Cryptotermes</taxon>
    </lineage>
</organism>
<dbReference type="InterPro" id="IPR023213">
    <property type="entry name" value="CAT-like_dom_sf"/>
</dbReference>
<feature type="domain" description="Choline/carnitine acyltransferase" evidence="6">
    <location>
        <begin position="57"/>
        <end position="646"/>
    </location>
</feature>
<dbReference type="InterPro" id="IPR042231">
    <property type="entry name" value="Cho/carn_acyl_trans_2"/>
</dbReference>
<gene>
    <name evidence="7" type="ORF">B7P43_G02799</name>
</gene>
<dbReference type="InterPro" id="IPR000542">
    <property type="entry name" value="Carn_acyl_trans"/>
</dbReference>
<proteinExistence type="inferred from homology"/>
<dbReference type="Gene3D" id="3.30.559.70">
    <property type="entry name" value="Choline/Carnitine o-acyltransferase, domain 2"/>
    <property type="match status" value="1"/>
</dbReference>
<accession>A0A2J7RSV8</accession>
<dbReference type="STRING" id="105785.A0A2J7RSV8"/>
<evidence type="ECO:0000256" key="1">
    <source>
        <dbReference type="ARBA" id="ARBA00005232"/>
    </source>
</evidence>